<accession>A0A939IYN6</accession>
<name>A0A939IYN6_9CORY</name>
<gene>
    <name evidence="3" type="ORF">JZY06_09580</name>
</gene>
<evidence type="ECO:0000256" key="1">
    <source>
        <dbReference type="PIRSR" id="PIRSR018249-2"/>
    </source>
</evidence>
<dbReference type="Pfam" id="PF08241">
    <property type="entry name" value="Methyltransf_11"/>
    <property type="match status" value="1"/>
</dbReference>
<feature type="domain" description="Methyltransferase type 11" evidence="2">
    <location>
        <begin position="100"/>
        <end position="187"/>
    </location>
</feature>
<dbReference type="Gene3D" id="3.40.50.150">
    <property type="entry name" value="Vaccinia Virus protein VP39"/>
    <property type="match status" value="1"/>
</dbReference>
<comment type="caution">
    <text evidence="3">The sequence shown here is derived from an EMBL/GenBank/DDBJ whole genome shotgun (WGS) entry which is preliminary data.</text>
</comment>
<keyword evidence="3" id="KW-0489">Methyltransferase</keyword>
<dbReference type="RefSeq" id="WP_207279318.1">
    <property type="nucleotide sequence ID" value="NZ_JAFLEQ010000016.1"/>
</dbReference>
<dbReference type="CDD" id="cd02440">
    <property type="entry name" value="AdoMet_MTases"/>
    <property type="match status" value="1"/>
</dbReference>
<evidence type="ECO:0000259" key="2">
    <source>
        <dbReference type="Pfam" id="PF08241"/>
    </source>
</evidence>
<dbReference type="Proteomes" id="UP000664332">
    <property type="component" value="Unassembled WGS sequence"/>
</dbReference>
<keyword evidence="1" id="KW-0949">S-adenosyl-L-methionine</keyword>
<dbReference type="InterPro" id="IPR016718">
    <property type="entry name" value="rRNA_m1G-MeTrfase_A_prd"/>
</dbReference>
<dbReference type="InterPro" id="IPR013216">
    <property type="entry name" value="Methyltransf_11"/>
</dbReference>
<dbReference type="GO" id="GO:0032259">
    <property type="term" value="P:methylation"/>
    <property type="evidence" value="ECO:0007669"/>
    <property type="project" value="UniProtKB-KW"/>
</dbReference>
<evidence type="ECO:0000313" key="3">
    <source>
        <dbReference type="EMBL" id="MBN9644857.1"/>
    </source>
</evidence>
<feature type="binding site" evidence="1">
    <location>
        <position position="71"/>
    </location>
    <ligand>
        <name>S-adenosyl-L-methionine</name>
        <dbReference type="ChEBI" id="CHEBI:59789"/>
    </ligand>
</feature>
<feature type="binding site" evidence="1">
    <location>
        <begin position="106"/>
        <end position="107"/>
    </location>
    <ligand>
        <name>S-adenosyl-L-methionine</name>
        <dbReference type="ChEBI" id="CHEBI:59789"/>
    </ligand>
</feature>
<dbReference type="AlphaFoldDB" id="A0A939IYN6"/>
<dbReference type="InterPro" id="IPR029063">
    <property type="entry name" value="SAM-dependent_MTases_sf"/>
</dbReference>
<proteinExistence type="predicted"/>
<evidence type="ECO:0000313" key="4">
    <source>
        <dbReference type="Proteomes" id="UP000664332"/>
    </source>
</evidence>
<keyword evidence="4" id="KW-1185">Reference proteome</keyword>
<dbReference type="GO" id="GO:0008757">
    <property type="term" value="F:S-adenosylmethionine-dependent methyltransferase activity"/>
    <property type="evidence" value="ECO:0007669"/>
    <property type="project" value="InterPro"/>
</dbReference>
<reference evidence="3" key="1">
    <citation type="submission" date="2021-03" db="EMBL/GenBank/DDBJ databases">
        <authorList>
            <person name="Sun Q."/>
        </authorList>
    </citation>
    <scope>NUCLEOTIDE SEQUENCE</scope>
    <source>
        <strain evidence="3">CCM 8862</strain>
    </source>
</reference>
<sequence>MLSDVTDIMADPQTGQPLALSADNTTLSSADGRGYVIAPEGFVVAKGPGAPLGDTGAMVHARETFLSGGQFGPFVEAVTEAVHDALDDAADPYLPHPVIVDLGAGTGYYLAHTLDDIAGAYGIGVDVSEPAATLLAASHPRVAAICADVTATLPVADHSVDVVTVVFAPHNPEECARILKKDGQLVVLTAVAGHLSQLRAPLGITDPDDDVLDKLNTLLGDRFSAVGPAEIVDYQMQLDQQAIATQISMSPSARHIDAATLAQRAATLPDRMNVTARAAISRFTPNS</sequence>
<keyword evidence="3" id="KW-0808">Transferase</keyword>
<organism evidence="3 4">
    <name type="scientific">Corynebacterium mendelii</name>
    <dbReference type="NCBI Taxonomy" id="2765362"/>
    <lineage>
        <taxon>Bacteria</taxon>
        <taxon>Bacillati</taxon>
        <taxon>Actinomycetota</taxon>
        <taxon>Actinomycetes</taxon>
        <taxon>Mycobacteriales</taxon>
        <taxon>Corynebacteriaceae</taxon>
        <taxon>Corynebacterium</taxon>
    </lineage>
</organism>
<dbReference type="PIRSF" id="PIRSF018249">
    <property type="entry name" value="MyrA_prd"/>
    <property type="match status" value="1"/>
</dbReference>
<feature type="binding site" evidence="1">
    <location>
        <position position="194"/>
    </location>
    <ligand>
        <name>S-adenosyl-L-methionine</name>
        <dbReference type="ChEBI" id="CHEBI:59789"/>
    </ligand>
</feature>
<dbReference type="SUPFAM" id="SSF53335">
    <property type="entry name" value="S-adenosyl-L-methionine-dependent methyltransferases"/>
    <property type="match status" value="1"/>
</dbReference>
<dbReference type="EMBL" id="JAFLEQ010000016">
    <property type="protein sequence ID" value="MBN9644857.1"/>
    <property type="molecule type" value="Genomic_DNA"/>
</dbReference>
<protein>
    <submittedName>
        <fullName evidence="3">Methyltransferase domain-containing protein</fullName>
    </submittedName>
</protein>